<dbReference type="OrthoDB" id="9178898at2"/>
<keyword evidence="2" id="KW-1185">Reference proteome</keyword>
<dbReference type="EMBL" id="ABCK01000028">
    <property type="protein sequence ID" value="EDM25494.1"/>
    <property type="molecule type" value="Genomic_DNA"/>
</dbReference>
<dbReference type="RefSeq" id="WP_007280651.1">
    <property type="nucleotide sequence ID" value="NZ_ABCK01000028.1"/>
</dbReference>
<dbReference type="STRING" id="313628.LNTAR_23534"/>
<organism evidence="1 2">
    <name type="scientific">Lentisphaera araneosa HTCC2155</name>
    <dbReference type="NCBI Taxonomy" id="313628"/>
    <lineage>
        <taxon>Bacteria</taxon>
        <taxon>Pseudomonadati</taxon>
        <taxon>Lentisphaerota</taxon>
        <taxon>Lentisphaeria</taxon>
        <taxon>Lentisphaerales</taxon>
        <taxon>Lentisphaeraceae</taxon>
        <taxon>Lentisphaera</taxon>
    </lineage>
</organism>
<comment type="caution">
    <text evidence="1">The sequence shown here is derived from an EMBL/GenBank/DDBJ whole genome shotgun (WGS) entry which is preliminary data.</text>
</comment>
<proteinExistence type="predicted"/>
<gene>
    <name evidence="1" type="ORF">LNTAR_23534</name>
</gene>
<evidence type="ECO:0000313" key="1">
    <source>
        <dbReference type="EMBL" id="EDM25494.1"/>
    </source>
</evidence>
<protein>
    <submittedName>
        <fullName evidence="1">Uncharacterized protein</fullName>
    </submittedName>
</protein>
<evidence type="ECO:0000313" key="2">
    <source>
        <dbReference type="Proteomes" id="UP000004947"/>
    </source>
</evidence>
<name>A6DS34_9BACT</name>
<reference evidence="1 2" key="1">
    <citation type="journal article" date="2010" name="J. Bacteriol.">
        <title>Genome sequence of Lentisphaera araneosa HTCC2155T, the type species of the order Lentisphaerales in the phylum Lentisphaerae.</title>
        <authorList>
            <person name="Thrash J.C."/>
            <person name="Cho J.C."/>
            <person name="Vergin K.L."/>
            <person name="Morris R.M."/>
            <person name="Giovannoni S.J."/>
        </authorList>
    </citation>
    <scope>NUCLEOTIDE SEQUENCE [LARGE SCALE GENOMIC DNA]</scope>
    <source>
        <strain evidence="1 2">HTCC2155</strain>
    </source>
</reference>
<accession>A6DS34</accession>
<sequence length="67" mass="7701">MSAKSGDLSSVLSKFHNLHVAHFCQFYKRYFGETMTQTRSQKTSDILLSKPCDFECHQFLIIDAKAL</sequence>
<dbReference type="AlphaFoldDB" id="A6DS34"/>
<dbReference type="Proteomes" id="UP000004947">
    <property type="component" value="Unassembled WGS sequence"/>
</dbReference>